<dbReference type="Pfam" id="PF06693">
    <property type="entry name" value="DUF1190"/>
    <property type="match status" value="1"/>
</dbReference>
<name>A0AAU7RLY5_9HYPH</name>
<dbReference type="AlphaFoldDB" id="A0AAU7RLY5"/>
<gene>
    <name evidence="2" type="ORF">ABM479_10125</name>
</gene>
<dbReference type="EMBL" id="CP157960">
    <property type="protein sequence ID" value="XBT91180.1"/>
    <property type="molecule type" value="Genomic_DNA"/>
</dbReference>
<feature type="region of interest" description="Disordered" evidence="1">
    <location>
        <begin position="143"/>
        <end position="193"/>
    </location>
</feature>
<evidence type="ECO:0000313" key="2">
    <source>
        <dbReference type="EMBL" id="XBT91180.1"/>
    </source>
</evidence>
<protein>
    <submittedName>
        <fullName evidence="2">DUF1190 domain-containing protein</fullName>
    </submittedName>
</protein>
<dbReference type="RefSeq" id="WP_349955937.1">
    <property type="nucleotide sequence ID" value="NZ_CP157960.1"/>
</dbReference>
<evidence type="ECO:0000256" key="1">
    <source>
        <dbReference type="SAM" id="MobiDB-lite"/>
    </source>
</evidence>
<organism evidence="2">
    <name type="scientific">Rhizobium sp. ZPR3</name>
    <dbReference type="NCBI Taxonomy" id="3158967"/>
    <lineage>
        <taxon>Bacteria</taxon>
        <taxon>Pseudomonadati</taxon>
        <taxon>Pseudomonadota</taxon>
        <taxon>Alphaproteobacteria</taxon>
        <taxon>Hyphomicrobiales</taxon>
        <taxon>Rhizobiaceae</taxon>
        <taxon>Rhizobium/Agrobacterium group</taxon>
        <taxon>Rhizobium</taxon>
    </lineage>
</organism>
<reference evidence="2" key="1">
    <citation type="submission" date="2024-06" db="EMBL/GenBank/DDBJ databases">
        <authorList>
            <person name="Li T."/>
            <person name="Gao R."/>
        </authorList>
    </citation>
    <scope>NUCLEOTIDE SEQUENCE</scope>
    <source>
        <strain evidence="2">ZPR3</strain>
    </source>
</reference>
<dbReference type="PROSITE" id="PS51257">
    <property type="entry name" value="PROKAR_LIPOPROTEIN"/>
    <property type="match status" value="1"/>
</dbReference>
<accession>A0AAU7RLY5</accession>
<sequence>MKRSMSVSLLLMGTAALTGCGEKEDTVQIYKDVNACIAGKVFSVDECRSDFASAEAERQQNAPAYETAANCEKDYGVSNCQPTTSTHQSGTGHFIPLLAGYLVGSAARSFDTKALYQPLGSTDFRTATGRSLANGMLLGKTKYAERKDDNTQSSSSSGGGGSGPWGKSSERASRSSGAVERGGWGFRGFHLSG</sequence>
<dbReference type="InterPro" id="IPR009576">
    <property type="entry name" value="Biofilm_formation_YgiB"/>
</dbReference>
<proteinExistence type="predicted"/>